<dbReference type="OrthoDB" id="10045727at2759"/>
<dbReference type="Pfam" id="PF15478">
    <property type="entry name" value="LKAAEAR"/>
    <property type="match status" value="1"/>
</dbReference>
<gene>
    <name evidence="2" type="primary">20198013</name>
    <name evidence="1" type="ORF">HELRODRAFT_158734</name>
</gene>
<dbReference type="EMBL" id="KB095811">
    <property type="protein sequence ID" value="ESO12256.1"/>
    <property type="molecule type" value="Genomic_DNA"/>
</dbReference>
<reference evidence="3" key="1">
    <citation type="submission" date="2012-12" db="EMBL/GenBank/DDBJ databases">
        <authorList>
            <person name="Hellsten U."/>
            <person name="Grimwood J."/>
            <person name="Chapman J.A."/>
            <person name="Shapiro H."/>
            <person name="Aerts A."/>
            <person name="Otillar R.P."/>
            <person name="Terry A.Y."/>
            <person name="Boore J.L."/>
            <person name="Simakov O."/>
            <person name="Marletaz F."/>
            <person name="Cho S.-J."/>
            <person name="Edsinger-Gonzales E."/>
            <person name="Havlak P."/>
            <person name="Kuo D.-H."/>
            <person name="Larsson T."/>
            <person name="Lv J."/>
            <person name="Arendt D."/>
            <person name="Savage R."/>
            <person name="Osoegawa K."/>
            <person name="de Jong P."/>
            <person name="Lindberg D.R."/>
            <person name="Seaver E.C."/>
            <person name="Weisblat D.A."/>
            <person name="Putnam N.H."/>
            <person name="Grigoriev I.V."/>
            <person name="Rokhsar D.S."/>
        </authorList>
    </citation>
    <scope>NUCLEOTIDE SEQUENCE</scope>
</reference>
<reference evidence="1 3" key="2">
    <citation type="journal article" date="2013" name="Nature">
        <title>Insights into bilaterian evolution from three spiralian genomes.</title>
        <authorList>
            <person name="Simakov O."/>
            <person name="Marletaz F."/>
            <person name="Cho S.J."/>
            <person name="Edsinger-Gonzales E."/>
            <person name="Havlak P."/>
            <person name="Hellsten U."/>
            <person name="Kuo D.H."/>
            <person name="Larsson T."/>
            <person name="Lv J."/>
            <person name="Arendt D."/>
            <person name="Savage R."/>
            <person name="Osoegawa K."/>
            <person name="de Jong P."/>
            <person name="Grimwood J."/>
            <person name="Chapman J.A."/>
            <person name="Shapiro H."/>
            <person name="Aerts A."/>
            <person name="Otillar R.P."/>
            <person name="Terry A.Y."/>
            <person name="Boore J.L."/>
            <person name="Grigoriev I.V."/>
            <person name="Lindberg D.R."/>
            <person name="Seaver E.C."/>
            <person name="Weisblat D.A."/>
            <person name="Putnam N.H."/>
            <person name="Rokhsar D.S."/>
        </authorList>
    </citation>
    <scope>NUCLEOTIDE SEQUENCE</scope>
</reference>
<evidence type="ECO:0000313" key="2">
    <source>
        <dbReference type="EnsemblMetazoa" id="HelroP158734"/>
    </source>
</evidence>
<dbReference type="EnsemblMetazoa" id="HelroT158734">
    <property type="protein sequence ID" value="HelroP158734"/>
    <property type="gene ID" value="HelroG158734"/>
</dbReference>
<sequence length="180" mass="20891">MDDSTSFRLCVPQDQMSAIMDPELWPEHAVIHKGIFNPKLNHVKKLQLTMAIIDDEVGGGVGLFLKSDLEYEIEDCNFNSNSLKTETKYINYLKLRAAEARQRIHVVMLNFNNKVDKKLDQLVYVQPTGVMSVRTEYLVRSRPLEYLPKGKLNPIKDDKQHYLTMTERARLRTILNEKII</sequence>
<dbReference type="InParanoid" id="T1EN63"/>
<dbReference type="EMBL" id="AMQM01000118">
    <property type="status" value="NOT_ANNOTATED_CDS"/>
    <property type="molecule type" value="Genomic_DNA"/>
</dbReference>
<keyword evidence="3" id="KW-1185">Reference proteome</keyword>
<dbReference type="AlphaFoldDB" id="T1EN63"/>
<protein>
    <submittedName>
        <fullName evidence="1 2">Uncharacterized protein</fullName>
    </submittedName>
</protein>
<dbReference type="RefSeq" id="XP_009008976.1">
    <property type="nucleotide sequence ID" value="XM_009010728.1"/>
</dbReference>
<dbReference type="KEGG" id="hro:HELRODRAFT_158734"/>
<evidence type="ECO:0000313" key="1">
    <source>
        <dbReference type="EMBL" id="ESO12256.1"/>
    </source>
</evidence>
<organism evidence="2 3">
    <name type="scientific">Helobdella robusta</name>
    <name type="common">Californian leech</name>
    <dbReference type="NCBI Taxonomy" id="6412"/>
    <lineage>
        <taxon>Eukaryota</taxon>
        <taxon>Metazoa</taxon>
        <taxon>Spiralia</taxon>
        <taxon>Lophotrochozoa</taxon>
        <taxon>Annelida</taxon>
        <taxon>Clitellata</taxon>
        <taxon>Hirudinea</taxon>
        <taxon>Rhynchobdellida</taxon>
        <taxon>Glossiphoniidae</taxon>
        <taxon>Helobdella</taxon>
    </lineage>
</organism>
<dbReference type="GeneID" id="20198013"/>
<dbReference type="InterPro" id="IPR029152">
    <property type="entry name" value="LKAAEAR1"/>
</dbReference>
<reference evidence="2" key="3">
    <citation type="submission" date="2015-06" db="UniProtKB">
        <authorList>
            <consortium name="EnsemblMetazoa"/>
        </authorList>
    </citation>
    <scope>IDENTIFICATION</scope>
</reference>
<proteinExistence type="predicted"/>
<dbReference type="HOGENOM" id="CLU_1497843_0_0_1"/>
<dbReference type="Proteomes" id="UP000015101">
    <property type="component" value="Unassembled WGS sequence"/>
</dbReference>
<name>T1EN63_HELRO</name>
<dbReference type="CTD" id="20198013"/>
<evidence type="ECO:0000313" key="3">
    <source>
        <dbReference type="Proteomes" id="UP000015101"/>
    </source>
</evidence>
<accession>T1EN63</accession>